<reference evidence="3" key="1">
    <citation type="journal article" date="2021" name="Genome Biol. Evol.">
        <title>A High-Quality Reference Genome for a Parasitic Bivalve with Doubly Uniparental Inheritance (Bivalvia: Unionida).</title>
        <authorList>
            <person name="Smith C.H."/>
        </authorList>
    </citation>
    <scope>NUCLEOTIDE SEQUENCE</scope>
    <source>
        <strain evidence="3">CHS0354</strain>
    </source>
</reference>
<comment type="caution">
    <text evidence="3">The sequence shown here is derived from an EMBL/GenBank/DDBJ whole genome shotgun (WGS) entry which is preliminary data.</text>
</comment>
<protein>
    <recommendedName>
        <fullName evidence="2">C-type lectin domain-containing protein</fullName>
    </recommendedName>
</protein>
<dbReference type="Proteomes" id="UP001195483">
    <property type="component" value="Unassembled WGS sequence"/>
</dbReference>
<dbReference type="SUPFAM" id="SSF56436">
    <property type="entry name" value="C-type lectin-like"/>
    <property type="match status" value="1"/>
</dbReference>
<dbReference type="PANTHER" id="PTHR22801">
    <property type="entry name" value="LITHOSTATHINE"/>
    <property type="match status" value="1"/>
</dbReference>
<dbReference type="SMART" id="SM00034">
    <property type="entry name" value="CLECT"/>
    <property type="match status" value="1"/>
</dbReference>
<sequence>MKILTLVGLFVLLTTSPTIKCTPRQFKPPPIPHYFPVPVAGSNSGFGSNLGLLALALIVFSVLLVPTPKCPNGYTLYSDKCGRFCYRLHFRICKSWADARATCKAEGTDLMVPDTCSYPFFQGIAPQTGATCTDYWIGAFRTPPSTGYMTLKGSPIPDNFKFWGAGQPSRLTQACVQMADELGYAMNDDNCGELAGYICQKFI</sequence>
<organism evidence="3 4">
    <name type="scientific">Potamilus streckersoni</name>
    <dbReference type="NCBI Taxonomy" id="2493646"/>
    <lineage>
        <taxon>Eukaryota</taxon>
        <taxon>Metazoa</taxon>
        <taxon>Spiralia</taxon>
        <taxon>Lophotrochozoa</taxon>
        <taxon>Mollusca</taxon>
        <taxon>Bivalvia</taxon>
        <taxon>Autobranchia</taxon>
        <taxon>Heteroconchia</taxon>
        <taxon>Palaeoheterodonta</taxon>
        <taxon>Unionida</taxon>
        <taxon>Unionoidea</taxon>
        <taxon>Unionidae</taxon>
        <taxon>Ambleminae</taxon>
        <taxon>Lampsilini</taxon>
        <taxon>Potamilus</taxon>
    </lineage>
</organism>
<dbReference type="AlphaFoldDB" id="A0AAE0S8Z4"/>
<reference evidence="3" key="3">
    <citation type="submission" date="2023-05" db="EMBL/GenBank/DDBJ databases">
        <authorList>
            <person name="Smith C.H."/>
        </authorList>
    </citation>
    <scope>NUCLEOTIDE SEQUENCE</scope>
    <source>
        <strain evidence="3">CHS0354</strain>
        <tissue evidence="3">Mantle</tissue>
    </source>
</reference>
<dbReference type="PROSITE" id="PS50041">
    <property type="entry name" value="C_TYPE_LECTIN_2"/>
    <property type="match status" value="1"/>
</dbReference>
<dbReference type="InterPro" id="IPR001304">
    <property type="entry name" value="C-type_lectin-like"/>
</dbReference>
<dbReference type="InterPro" id="IPR016186">
    <property type="entry name" value="C-type_lectin-like/link_sf"/>
</dbReference>
<evidence type="ECO:0000313" key="4">
    <source>
        <dbReference type="Proteomes" id="UP001195483"/>
    </source>
</evidence>
<keyword evidence="4" id="KW-1185">Reference proteome</keyword>
<evidence type="ECO:0000259" key="2">
    <source>
        <dbReference type="PROSITE" id="PS50041"/>
    </source>
</evidence>
<feature type="domain" description="C-type lectin" evidence="2">
    <location>
        <begin position="81"/>
        <end position="200"/>
    </location>
</feature>
<reference evidence="3" key="2">
    <citation type="journal article" date="2021" name="Genome Biol. Evol.">
        <title>Developing a high-quality reference genome for a parasitic bivalve with doubly uniparental inheritance (Bivalvia: Unionida).</title>
        <authorList>
            <person name="Smith C.H."/>
        </authorList>
    </citation>
    <scope>NUCLEOTIDE SEQUENCE</scope>
    <source>
        <strain evidence="3">CHS0354</strain>
        <tissue evidence="3">Mantle</tissue>
    </source>
</reference>
<gene>
    <name evidence="3" type="ORF">CHS0354_026706</name>
</gene>
<dbReference type="InterPro" id="IPR016187">
    <property type="entry name" value="CTDL_fold"/>
</dbReference>
<dbReference type="CDD" id="cd00037">
    <property type="entry name" value="CLECT"/>
    <property type="match status" value="1"/>
</dbReference>
<dbReference type="InterPro" id="IPR050801">
    <property type="entry name" value="Ca-Dep_Lectins_ImmuneDev"/>
</dbReference>
<feature type="chain" id="PRO_5042171961" description="C-type lectin domain-containing protein" evidence="1">
    <location>
        <begin position="22"/>
        <end position="203"/>
    </location>
</feature>
<dbReference type="Pfam" id="PF00059">
    <property type="entry name" value="Lectin_C"/>
    <property type="match status" value="1"/>
</dbReference>
<dbReference type="PANTHER" id="PTHR22801:SF63">
    <property type="entry name" value="C-TYPE LECTIN DOMAIN-CONTAINING PROTEIN"/>
    <property type="match status" value="1"/>
</dbReference>
<keyword evidence="1" id="KW-0732">Signal</keyword>
<feature type="signal peptide" evidence="1">
    <location>
        <begin position="1"/>
        <end position="21"/>
    </location>
</feature>
<accession>A0AAE0S8Z4</accession>
<proteinExistence type="predicted"/>
<evidence type="ECO:0000313" key="3">
    <source>
        <dbReference type="EMBL" id="KAK3586990.1"/>
    </source>
</evidence>
<dbReference type="EMBL" id="JAEAOA010001593">
    <property type="protein sequence ID" value="KAK3586990.1"/>
    <property type="molecule type" value="Genomic_DNA"/>
</dbReference>
<dbReference type="Gene3D" id="3.10.100.10">
    <property type="entry name" value="Mannose-Binding Protein A, subunit A"/>
    <property type="match status" value="1"/>
</dbReference>
<evidence type="ECO:0000256" key="1">
    <source>
        <dbReference type="SAM" id="SignalP"/>
    </source>
</evidence>
<name>A0AAE0S8Z4_9BIVA</name>